<dbReference type="PANTHER" id="PTHR37831:SF1">
    <property type="entry name" value="D-RIBOSE PYRANASE"/>
    <property type="match status" value="1"/>
</dbReference>
<evidence type="ECO:0000256" key="1">
    <source>
        <dbReference type="ARBA" id="ARBA00000223"/>
    </source>
</evidence>
<keyword evidence="5 6" id="KW-0119">Carbohydrate metabolism</keyword>
<dbReference type="NCBIfam" id="NF008761">
    <property type="entry name" value="PRK11797.1"/>
    <property type="match status" value="1"/>
</dbReference>
<dbReference type="GO" id="GO:0005829">
    <property type="term" value="C:cytosol"/>
    <property type="evidence" value="ECO:0007669"/>
    <property type="project" value="TreeGrafter"/>
</dbReference>
<feature type="binding site" evidence="6">
    <location>
        <position position="98"/>
    </location>
    <ligand>
        <name>substrate</name>
    </ligand>
</feature>
<comment type="similarity">
    <text evidence="6">Belongs to the RbsD / FucU family. RbsD subfamily.</text>
</comment>
<evidence type="ECO:0000256" key="6">
    <source>
        <dbReference type="HAMAP-Rule" id="MF_01661"/>
    </source>
</evidence>
<dbReference type="HAMAP" id="MF_01661">
    <property type="entry name" value="D_rib_pyranase"/>
    <property type="match status" value="1"/>
</dbReference>
<sequence>MKKTKMINSDMSRVIAQMGHFDKLSIGDAGMPVPMGTEKIDLAVDNGIPSFMQVLTNVLEELEVQRIYLAEEIKTENPKMLENIKALMPETPITFMPHSDMKQDLNNCHAFVRTGEMTPYSNIILESGVVF</sequence>
<feature type="active site" description="Proton donor" evidence="6">
    <location>
        <position position="20"/>
    </location>
</feature>
<accession>A0A6L5A2Y5</accession>
<dbReference type="GO" id="GO:0048029">
    <property type="term" value="F:monosaccharide binding"/>
    <property type="evidence" value="ECO:0007669"/>
    <property type="project" value="InterPro"/>
</dbReference>
<dbReference type="AlphaFoldDB" id="A0A6L5A2Y5"/>
<dbReference type="Gene3D" id="3.40.1650.10">
    <property type="entry name" value="RbsD-like domain"/>
    <property type="match status" value="1"/>
</dbReference>
<dbReference type="Proteomes" id="UP000743107">
    <property type="component" value="Unassembled WGS sequence"/>
</dbReference>
<comment type="caution">
    <text evidence="9">The sequence shown here is derived from an EMBL/GenBank/DDBJ whole genome shotgun (WGS) entry which is preliminary data.</text>
</comment>
<evidence type="ECO:0000256" key="4">
    <source>
        <dbReference type="ARBA" id="ARBA00023235"/>
    </source>
</evidence>
<evidence type="ECO:0000313" key="8">
    <source>
        <dbReference type="EMBL" id="MBF7114085.1"/>
    </source>
</evidence>
<evidence type="ECO:0000256" key="5">
    <source>
        <dbReference type="ARBA" id="ARBA00023277"/>
    </source>
</evidence>
<keyword evidence="4 6" id="KW-0413">Isomerase</keyword>
<dbReference type="EMBL" id="JADOFP010000001">
    <property type="protein sequence ID" value="MBF7114085.1"/>
    <property type="molecule type" value="Genomic_DNA"/>
</dbReference>
<evidence type="ECO:0000256" key="3">
    <source>
        <dbReference type="ARBA" id="ARBA00022490"/>
    </source>
</evidence>
<reference evidence="7" key="2">
    <citation type="submission" date="2019-12" db="EMBL/GenBank/DDBJ databases">
        <title>SpeciesPrimer: A bioinformatics pipeline dedicated to the design of qPCR primers for the quantification of bacterial species.</title>
        <authorList>
            <person name="Dreier M."/>
            <person name="Berthoud H."/>
            <person name="Shani N."/>
            <person name="Wechsler D."/>
            <person name="Junier P."/>
        </authorList>
    </citation>
    <scope>NUCLEOTIDE SEQUENCE</scope>
    <source>
        <strain evidence="7">FAM13073</strain>
    </source>
</reference>
<dbReference type="EMBL" id="WENB01000002">
    <property type="protein sequence ID" value="KAF0414096.1"/>
    <property type="molecule type" value="Genomic_DNA"/>
</dbReference>
<dbReference type="InterPro" id="IPR023750">
    <property type="entry name" value="RbsD-like_sf"/>
</dbReference>
<dbReference type="InterPro" id="IPR023064">
    <property type="entry name" value="D-ribose_pyranase"/>
</dbReference>
<evidence type="ECO:0000313" key="7">
    <source>
        <dbReference type="EMBL" id="KAF0414096.1"/>
    </source>
</evidence>
<comment type="catalytic activity">
    <reaction evidence="1 6">
        <text>beta-D-ribopyranose = beta-D-ribofuranose</text>
        <dbReference type="Rhea" id="RHEA:25432"/>
        <dbReference type="ChEBI" id="CHEBI:27476"/>
        <dbReference type="ChEBI" id="CHEBI:47002"/>
        <dbReference type="EC" id="5.4.99.62"/>
    </reaction>
</comment>
<evidence type="ECO:0000313" key="10">
    <source>
        <dbReference type="Proteomes" id="UP000472573"/>
    </source>
</evidence>
<protein>
    <recommendedName>
        <fullName evidence="2 6">D-ribose pyranase</fullName>
        <ecNumber evidence="2 6">5.4.99.62</ecNumber>
    </recommendedName>
</protein>
<dbReference type="GO" id="GO:0016872">
    <property type="term" value="F:intramolecular lyase activity"/>
    <property type="evidence" value="ECO:0007669"/>
    <property type="project" value="UniProtKB-UniRule"/>
</dbReference>
<proteinExistence type="inferred from homology"/>
<dbReference type="FunFam" id="3.40.1650.10:FF:000004">
    <property type="entry name" value="D-ribose pyranase"/>
    <property type="match status" value="1"/>
</dbReference>
<keyword evidence="3 6" id="KW-0963">Cytoplasm</keyword>
<dbReference type="GO" id="GO:0019303">
    <property type="term" value="P:D-ribose catabolic process"/>
    <property type="evidence" value="ECO:0007669"/>
    <property type="project" value="UniProtKB-UniRule"/>
</dbReference>
<comment type="subunit">
    <text evidence="6">Homodecamer.</text>
</comment>
<evidence type="ECO:0000256" key="2">
    <source>
        <dbReference type="ARBA" id="ARBA00012862"/>
    </source>
</evidence>
<name>A0A6L5A2Y5_PEDPE</name>
<dbReference type="Pfam" id="PF05025">
    <property type="entry name" value="RbsD_FucU"/>
    <property type="match status" value="1"/>
</dbReference>
<dbReference type="PANTHER" id="PTHR37831">
    <property type="entry name" value="D-RIBOSE PYRANASE"/>
    <property type="match status" value="1"/>
</dbReference>
<reference evidence="9" key="4">
    <citation type="submission" date="2020-11" db="EMBL/GenBank/DDBJ databases">
        <title>Antibiotic susceptibility profiles of Pediococcus pentosaceus from various origins and their implications for the safety assessment of strains with food-technology applications.</title>
        <authorList>
            <person name="Shani N."/>
            <person name="Oberhaensli S."/>
            <person name="Arias E."/>
        </authorList>
    </citation>
    <scope>NUCLEOTIDE SEQUENCE</scope>
    <source>
        <strain evidence="9">FAM 19164</strain>
        <strain evidence="8">FAM 24207</strain>
    </source>
</reference>
<dbReference type="EMBL" id="JADOFV010000002">
    <property type="protein sequence ID" value="MBF7126935.1"/>
    <property type="molecule type" value="Genomic_DNA"/>
</dbReference>
<dbReference type="RefSeq" id="WP_023440804.1">
    <property type="nucleotide sequence ID" value="NZ_CAKMBP010000002.1"/>
</dbReference>
<dbReference type="SUPFAM" id="SSF102546">
    <property type="entry name" value="RbsD-like"/>
    <property type="match status" value="1"/>
</dbReference>
<evidence type="ECO:0000313" key="9">
    <source>
        <dbReference type="EMBL" id="MBF7126935.1"/>
    </source>
</evidence>
<reference evidence="7 10" key="1">
    <citation type="submission" date="2019-10" db="EMBL/GenBank/DDBJ databases">
        <authorList>
            <person name="Irmler S."/>
            <person name="Berthoud H."/>
            <person name="Roetschi A."/>
            <person name="Arias E."/>
            <person name="Shani N."/>
            <person name="Wuethrich D."/>
            <person name="Bruggmann R."/>
        </authorList>
    </citation>
    <scope>NUCLEOTIDE SEQUENCE [LARGE SCALE GENOMIC DNA]</scope>
    <source>
        <strain evidence="7 10">FAM13073</strain>
    </source>
</reference>
<comment type="pathway">
    <text evidence="6">Carbohydrate metabolism; D-ribose degradation; D-ribose 5-phosphate from beta-D-ribopyranose: step 1/2.</text>
</comment>
<dbReference type="Proteomes" id="UP001194632">
    <property type="component" value="Unassembled WGS sequence"/>
</dbReference>
<dbReference type="GO" id="GO:0062193">
    <property type="term" value="F:D-ribose pyranase activity"/>
    <property type="evidence" value="ECO:0007669"/>
    <property type="project" value="UniProtKB-EC"/>
</dbReference>
<evidence type="ECO:0000313" key="11">
    <source>
        <dbReference type="Proteomes" id="UP000743107"/>
    </source>
</evidence>
<organism evidence="9 11">
    <name type="scientific">Pediococcus pentosaceus</name>
    <dbReference type="NCBI Taxonomy" id="1255"/>
    <lineage>
        <taxon>Bacteria</taxon>
        <taxon>Bacillati</taxon>
        <taxon>Bacillota</taxon>
        <taxon>Bacilli</taxon>
        <taxon>Lactobacillales</taxon>
        <taxon>Lactobacillaceae</taxon>
        <taxon>Pediococcus</taxon>
    </lineage>
</organism>
<feature type="binding site" evidence="6">
    <location>
        <position position="28"/>
    </location>
    <ligand>
        <name>substrate</name>
    </ligand>
</feature>
<comment type="function">
    <text evidence="6">Catalyzes the interconversion of beta-pyran and beta-furan forms of D-ribose.</text>
</comment>
<gene>
    <name evidence="6 9" type="primary">rbsD</name>
    <name evidence="7" type="ORF">GBO79_04320</name>
    <name evidence="8" type="ORF">ITQ90_00760</name>
    <name evidence="9" type="ORF">ITQ97_03755</name>
</gene>
<reference evidence="10" key="3">
    <citation type="submission" date="2020-03" db="EMBL/GenBank/DDBJ databases">
        <title>SpeciesPrimer: A bioinformatics pipeline dedicated to the design of qPCR primers for the quantification of bacterial species.</title>
        <authorList>
            <person name="Dreier M."/>
            <person name="Berthoud H."/>
            <person name="Shani N."/>
            <person name="Wechsler D."/>
            <person name="Junier P."/>
        </authorList>
    </citation>
    <scope>NUCLEOTIDE SEQUENCE [LARGE SCALE GENOMIC DNA]</scope>
    <source>
        <strain evidence="10">FAM13073</strain>
    </source>
</reference>
<feature type="binding site" evidence="6">
    <location>
        <begin position="120"/>
        <end position="122"/>
    </location>
    <ligand>
        <name>substrate</name>
    </ligand>
</feature>
<dbReference type="EC" id="5.4.99.62" evidence="2 6"/>
<keyword evidence="10" id="KW-1185">Reference proteome</keyword>
<dbReference type="InterPro" id="IPR007721">
    <property type="entry name" value="RbsD_FucU"/>
</dbReference>
<comment type="subcellular location">
    <subcellularLocation>
        <location evidence="6">Cytoplasm</location>
    </subcellularLocation>
</comment>
<dbReference type="Proteomes" id="UP000472573">
    <property type="component" value="Unassembled WGS sequence"/>
</dbReference>